<organism evidence="2 3">
    <name type="scientific">Oenococcus kitaharae DSM 17330</name>
    <dbReference type="NCBI Taxonomy" id="1045004"/>
    <lineage>
        <taxon>Bacteria</taxon>
        <taxon>Bacillati</taxon>
        <taxon>Bacillota</taxon>
        <taxon>Bacilli</taxon>
        <taxon>Lactobacillales</taxon>
        <taxon>Lactobacillaceae</taxon>
        <taxon>Oenococcus</taxon>
    </lineage>
</organism>
<gene>
    <name evidence="2" type="ORF">OKIT_1424</name>
</gene>
<keyword evidence="1" id="KW-0812">Transmembrane</keyword>
<dbReference type="AlphaFoldDB" id="G9WFY4"/>
<evidence type="ECO:0000313" key="2">
    <source>
        <dbReference type="EMBL" id="EHN59507.1"/>
    </source>
</evidence>
<dbReference type="RefSeq" id="WP_007746464.1">
    <property type="nucleotide sequence ID" value="NZ_CM001398.1"/>
</dbReference>
<keyword evidence="1" id="KW-1133">Transmembrane helix</keyword>
<feature type="transmembrane region" description="Helical" evidence="1">
    <location>
        <begin position="164"/>
        <end position="186"/>
    </location>
</feature>
<dbReference type="HOGENOM" id="CLU_1426688_0_0_9"/>
<keyword evidence="1" id="KW-0472">Membrane</keyword>
<dbReference type="Proteomes" id="UP000004959">
    <property type="component" value="Chromosome"/>
</dbReference>
<accession>G9WFY4</accession>
<dbReference type="PATRIC" id="fig|1045004.4.peg.1399"/>
<comment type="caution">
    <text evidence="2">The sequence shown here is derived from an EMBL/GenBank/DDBJ whole genome shotgun (WGS) entry which is preliminary data.</text>
</comment>
<dbReference type="EMBL" id="AFVZ01000001">
    <property type="protein sequence ID" value="EHN59507.1"/>
    <property type="molecule type" value="Genomic_DNA"/>
</dbReference>
<name>G9WFY4_9LACO</name>
<reference evidence="2 3" key="1">
    <citation type="journal article" date="2012" name="PLoS ONE">
        <title>Functional divergence in the genus oenococcus as predicted by genome sequencing of the newly-described species, Oenococcus kitaharae.</title>
        <authorList>
            <person name="Borneman A.R."/>
            <person name="McCarthy J.M."/>
            <person name="Chambers P.J."/>
            <person name="Bartowsky E.J."/>
        </authorList>
    </citation>
    <scope>NUCLEOTIDE SEQUENCE [LARGE SCALE GENOMIC DNA]</scope>
    <source>
        <strain evidence="3">DSM17330</strain>
    </source>
</reference>
<proteinExistence type="predicted"/>
<evidence type="ECO:0000313" key="3">
    <source>
        <dbReference type="Proteomes" id="UP000004959"/>
    </source>
</evidence>
<protein>
    <submittedName>
        <fullName evidence="2">Uncharacterized protein</fullName>
    </submittedName>
</protein>
<evidence type="ECO:0000256" key="1">
    <source>
        <dbReference type="SAM" id="Phobius"/>
    </source>
</evidence>
<keyword evidence="3" id="KW-1185">Reference proteome</keyword>
<sequence length="190" mass="21184">MTEISSINPVENIRLSSELWKNNALEKLHLFRQKTVDIYDHCLIAQVNFTDRMKHNAQLAAIAQTPAPAFAAALPTAATSFSAFWARSAYFKNSLTNIARQINLFASWAAVQTQALSRTLALMGKNLAVQLEPAVRKQLSILDSFVNQNMMQPVVRAARHPIRILVVTLFTGLTIYIVITATQAFINGNW</sequence>
<dbReference type="OrthoDB" id="10011474at2"/>